<dbReference type="PANTHER" id="PTHR33705">
    <property type="entry name" value="PHOSPHOCARRIER PROTEIN HPR"/>
    <property type="match status" value="1"/>
</dbReference>
<sequence>MIRREVTILNELGIHARPASKIVKAASLSKANFWISKDGQKINGKSIMGVMMLAAEKGSTVVIEADGEGAEELIDQIVSLIENQFSEEKL</sequence>
<dbReference type="InterPro" id="IPR035895">
    <property type="entry name" value="HPr-like_sf"/>
</dbReference>
<dbReference type="NCBIfam" id="TIGR01003">
    <property type="entry name" value="PTS_HPr_family"/>
    <property type="match status" value="1"/>
</dbReference>
<proteinExistence type="inferred from homology"/>
<evidence type="ECO:0000259" key="5">
    <source>
        <dbReference type="PROSITE" id="PS51350"/>
    </source>
</evidence>
<comment type="subcellular location">
    <subcellularLocation>
        <location evidence="1">Cytoplasm</location>
    </subcellularLocation>
</comment>
<dbReference type="InterPro" id="IPR000032">
    <property type="entry name" value="HPr-like"/>
</dbReference>
<dbReference type="SUPFAM" id="SSF55594">
    <property type="entry name" value="HPr-like"/>
    <property type="match status" value="1"/>
</dbReference>
<dbReference type="GO" id="GO:0009401">
    <property type="term" value="P:phosphoenolpyruvate-dependent sugar phosphotransferase system"/>
    <property type="evidence" value="ECO:0007669"/>
    <property type="project" value="UniProtKB-KW"/>
</dbReference>
<reference evidence="6 7" key="1">
    <citation type="submission" date="2017-06" db="EMBL/GenBank/DDBJ databases">
        <title>Novel microbial phyla capable of carbon fixation and sulfur reduction in deep-sea sediments.</title>
        <authorList>
            <person name="Huang J."/>
            <person name="Baker B."/>
            <person name="Wang Y."/>
        </authorList>
    </citation>
    <scope>NUCLEOTIDE SEQUENCE [LARGE SCALE GENOMIC DNA]</scope>
    <source>
        <strain evidence="6">B3_LCP</strain>
    </source>
</reference>
<dbReference type="AlphaFoldDB" id="A0A532V0F7"/>
<comment type="caution">
    <text evidence="6">The sequence shown here is derived from an EMBL/GenBank/DDBJ whole genome shotgun (WGS) entry which is preliminary data.</text>
</comment>
<dbReference type="PROSITE" id="PS51350">
    <property type="entry name" value="PTS_HPR_DOM"/>
    <property type="match status" value="1"/>
</dbReference>
<dbReference type="InterPro" id="IPR001020">
    <property type="entry name" value="PTS_HPr_His_P_site"/>
</dbReference>
<evidence type="ECO:0000256" key="3">
    <source>
        <dbReference type="ARBA" id="ARBA00022490"/>
    </source>
</evidence>
<dbReference type="EMBL" id="NJBN01000004">
    <property type="protein sequence ID" value="TKJ40622.1"/>
    <property type="molecule type" value="Genomic_DNA"/>
</dbReference>
<comment type="similarity">
    <text evidence="2">Belongs to the HPr family.</text>
</comment>
<dbReference type="PROSITE" id="PS00589">
    <property type="entry name" value="PTS_HPR_SER"/>
    <property type="match status" value="1"/>
</dbReference>
<keyword evidence="4" id="KW-0598">Phosphotransferase system</keyword>
<dbReference type="CDD" id="cd00367">
    <property type="entry name" value="PTS-HPr_like"/>
    <property type="match status" value="1"/>
</dbReference>
<feature type="domain" description="HPr" evidence="5">
    <location>
        <begin position="1"/>
        <end position="88"/>
    </location>
</feature>
<gene>
    <name evidence="6" type="ORF">CEE37_06560</name>
</gene>
<dbReference type="PRINTS" id="PR00107">
    <property type="entry name" value="PHOSPHOCPHPR"/>
</dbReference>
<protein>
    <submittedName>
        <fullName evidence="6">Phosphocarrier protein HPr</fullName>
    </submittedName>
</protein>
<organism evidence="6 7">
    <name type="scientific">candidate division LCP-89 bacterium B3_LCP</name>
    <dbReference type="NCBI Taxonomy" id="2012998"/>
    <lineage>
        <taxon>Bacteria</taxon>
        <taxon>Pseudomonadati</taxon>
        <taxon>Bacteria division LCP-89</taxon>
    </lineage>
</organism>
<dbReference type="GO" id="GO:0005737">
    <property type="term" value="C:cytoplasm"/>
    <property type="evidence" value="ECO:0007669"/>
    <property type="project" value="UniProtKB-SubCell"/>
</dbReference>
<evidence type="ECO:0000313" key="6">
    <source>
        <dbReference type="EMBL" id="TKJ40622.1"/>
    </source>
</evidence>
<evidence type="ECO:0000256" key="1">
    <source>
        <dbReference type="ARBA" id="ARBA00004496"/>
    </source>
</evidence>
<dbReference type="Gene3D" id="3.30.1340.10">
    <property type="entry name" value="HPr-like"/>
    <property type="match status" value="1"/>
</dbReference>
<dbReference type="InterPro" id="IPR050399">
    <property type="entry name" value="HPr"/>
</dbReference>
<name>A0A532V0F7_UNCL8</name>
<evidence type="ECO:0000256" key="2">
    <source>
        <dbReference type="ARBA" id="ARBA00010736"/>
    </source>
</evidence>
<evidence type="ECO:0000256" key="4">
    <source>
        <dbReference type="ARBA" id="ARBA00022683"/>
    </source>
</evidence>
<keyword evidence="3" id="KW-0963">Cytoplasm</keyword>
<dbReference type="Pfam" id="PF00381">
    <property type="entry name" value="PTS-HPr"/>
    <property type="match status" value="1"/>
</dbReference>
<dbReference type="Proteomes" id="UP000319619">
    <property type="component" value="Unassembled WGS sequence"/>
</dbReference>
<dbReference type="InterPro" id="IPR002114">
    <property type="entry name" value="PTS_HPr_Ser_P_site"/>
</dbReference>
<evidence type="ECO:0000313" key="7">
    <source>
        <dbReference type="Proteomes" id="UP000319619"/>
    </source>
</evidence>
<accession>A0A532V0F7</accession>
<dbReference type="PANTHER" id="PTHR33705:SF2">
    <property type="entry name" value="PHOSPHOCARRIER PROTEIN NPR"/>
    <property type="match status" value="1"/>
</dbReference>
<dbReference type="PROSITE" id="PS00369">
    <property type="entry name" value="PTS_HPR_HIS"/>
    <property type="match status" value="1"/>
</dbReference>